<proteinExistence type="predicted"/>
<reference evidence="1" key="1">
    <citation type="submission" date="2022-08" db="EMBL/GenBank/DDBJ databases">
        <title>Genome Sequence of Pycnoporus sanguineus.</title>
        <authorList>
            <person name="Buettner E."/>
        </authorList>
    </citation>
    <scope>NUCLEOTIDE SEQUENCE</scope>
    <source>
        <strain evidence="1">CG-C14</strain>
    </source>
</reference>
<evidence type="ECO:0000313" key="2">
    <source>
        <dbReference type="Proteomes" id="UP001144978"/>
    </source>
</evidence>
<name>A0ACC1QAA6_9APHY</name>
<accession>A0ACC1QAA6</accession>
<protein>
    <submittedName>
        <fullName evidence="1">Uncharacterized protein</fullName>
    </submittedName>
</protein>
<organism evidence="1 2">
    <name type="scientific">Trametes sanguinea</name>
    <dbReference type="NCBI Taxonomy" id="158606"/>
    <lineage>
        <taxon>Eukaryota</taxon>
        <taxon>Fungi</taxon>
        <taxon>Dikarya</taxon>
        <taxon>Basidiomycota</taxon>
        <taxon>Agaricomycotina</taxon>
        <taxon>Agaricomycetes</taxon>
        <taxon>Polyporales</taxon>
        <taxon>Polyporaceae</taxon>
        <taxon>Trametes</taxon>
    </lineage>
</organism>
<dbReference type="EMBL" id="JANSHE010000098">
    <property type="protein sequence ID" value="KAJ3016908.1"/>
    <property type="molecule type" value="Genomic_DNA"/>
</dbReference>
<dbReference type="Proteomes" id="UP001144978">
    <property type="component" value="Unassembled WGS sequence"/>
</dbReference>
<comment type="caution">
    <text evidence="1">The sequence shown here is derived from an EMBL/GenBank/DDBJ whole genome shotgun (WGS) entry which is preliminary data.</text>
</comment>
<evidence type="ECO:0000313" key="1">
    <source>
        <dbReference type="EMBL" id="KAJ3016908.1"/>
    </source>
</evidence>
<keyword evidence="2" id="KW-1185">Reference proteome</keyword>
<gene>
    <name evidence="1" type="ORF">NUW54_g703</name>
</gene>
<sequence length="123" mass="13407">MWDTATAERLFWPDRSQRSSGMKSDDVGLTIEAGGDGDGLEAGTLGSHDSLEAVKDTIADTIAMAAVAADSADANEKLMSIITRCKPRSADVALRYLTAELRRTILRLAAMRHRHRFSRLCLS</sequence>